<dbReference type="VEuPathDB" id="AmoebaDB:EHI7A_198440"/>
<dbReference type="VEuPathDB" id="AmoebaDB:EHI7A_015780"/>
<dbReference type="Pfam" id="PF07699">
    <property type="entry name" value="Ephrin_rec_like"/>
    <property type="match status" value="2"/>
</dbReference>
<dbReference type="SUPFAM" id="SSF57184">
    <property type="entry name" value="Growth factor receptor domain"/>
    <property type="match status" value="8"/>
</dbReference>
<evidence type="ECO:0000256" key="7">
    <source>
        <dbReference type="SAM" id="SignalP"/>
    </source>
</evidence>
<dbReference type="GO" id="GO:0005524">
    <property type="term" value="F:ATP binding"/>
    <property type="evidence" value="ECO:0007669"/>
    <property type="project" value="UniProtKB-UniRule"/>
</dbReference>
<dbReference type="GO" id="GO:0004672">
    <property type="term" value="F:protein kinase activity"/>
    <property type="evidence" value="ECO:0007669"/>
    <property type="project" value="InterPro"/>
</dbReference>
<dbReference type="InterPro" id="IPR011009">
    <property type="entry name" value="Kinase-like_dom_sf"/>
</dbReference>
<dbReference type="InterPro" id="IPR008271">
    <property type="entry name" value="Ser/Thr_kinase_AS"/>
</dbReference>
<keyword evidence="6" id="KW-1133">Transmembrane helix</keyword>
<dbReference type="InterPro" id="IPR011641">
    <property type="entry name" value="Tyr-kin_ephrin_A/B_rcpt-like"/>
</dbReference>
<dbReference type="InterPro" id="IPR001245">
    <property type="entry name" value="Ser-Thr/Tyr_kinase_cat_dom"/>
</dbReference>
<evidence type="ECO:0000256" key="4">
    <source>
        <dbReference type="PROSITE-ProRule" id="PRU00206"/>
    </source>
</evidence>
<feature type="signal peptide" evidence="7">
    <location>
        <begin position="1"/>
        <end position="19"/>
    </location>
</feature>
<evidence type="ECO:0000256" key="5">
    <source>
        <dbReference type="PROSITE-ProRule" id="PRU10141"/>
    </source>
</evidence>
<dbReference type="InterPro" id="IPR053215">
    <property type="entry name" value="TKL_Ser/Thr_kinase"/>
</dbReference>
<dbReference type="InterPro" id="IPR001368">
    <property type="entry name" value="TNFR/NGFR_Cys_rich_reg"/>
</dbReference>
<keyword evidence="10" id="KW-0418">Kinase</keyword>
<dbReference type="Proteomes" id="UP000078387">
    <property type="component" value="Unassembled WGS sequence"/>
</dbReference>
<keyword evidence="2 5" id="KW-0547">Nucleotide-binding</keyword>
<feature type="domain" description="Protein kinase" evidence="8">
    <location>
        <begin position="1645"/>
        <end position="1913"/>
    </location>
</feature>
<dbReference type="VEuPathDB" id="AmoebaDB:KM1_035310"/>
<comment type="caution">
    <text evidence="10">The sequence shown here is derived from an EMBL/GenBank/DDBJ whole genome shotgun (WGS) entry which is preliminary data.</text>
</comment>
<dbReference type="PROSITE" id="PS00108">
    <property type="entry name" value="PROTEIN_KINASE_ST"/>
    <property type="match status" value="1"/>
</dbReference>
<dbReference type="PANTHER" id="PTHR45756:SF1">
    <property type="entry name" value="PROTEIN KINASE DOMAIN CONTAINING PROTEIN"/>
    <property type="match status" value="1"/>
</dbReference>
<feature type="transmembrane region" description="Helical" evidence="6">
    <location>
        <begin position="1470"/>
        <end position="1496"/>
    </location>
</feature>
<keyword evidence="6" id="KW-0472">Membrane</keyword>
<dbReference type="Pfam" id="PF07714">
    <property type="entry name" value="PK_Tyr_Ser-Thr"/>
    <property type="match status" value="1"/>
</dbReference>
<evidence type="ECO:0000256" key="3">
    <source>
        <dbReference type="ARBA" id="ARBA00022840"/>
    </source>
</evidence>
<reference evidence="10 11" key="1">
    <citation type="submission" date="2016-05" db="EMBL/GenBank/DDBJ databases">
        <title>First whole genome sequencing of Entamoeba histolytica HM1:IMSS-clone-6.</title>
        <authorList>
            <person name="Mukherjee Avik.K."/>
            <person name="Izumyama S."/>
            <person name="Nakada-Tsukui K."/>
            <person name="Nozaki T."/>
        </authorList>
    </citation>
    <scope>NUCLEOTIDE SEQUENCE [LARGE SCALE GENOMIC DNA]</scope>
    <source>
        <strain evidence="10 11">HM1:IMSS clone 6</strain>
    </source>
</reference>
<dbReference type="SMART" id="SM01411">
    <property type="entry name" value="Ephrin_rec_like"/>
    <property type="match status" value="10"/>
</dbReference>
<dbReference type="EMBL" id="BDEQ01000001">
    <property type="protein sequence ID" value="GAT91994.1"/>
    <property type="molecule type" value="Genomic_DNA"/>
</dbReference>
<dbReference type="InterPro" id="IPR017441">
    <property type="entry name" value="Protein_kinase_ATP_BS"/>
</dbReference>
<evidence type="ECO:0000256" key="1">
    <source>
        <dbReference type="ARBA" id="ARBA00022527"/>
    </source>
</evidence>
<dbReference type="Gene3D" id="2.10.220.10">
    <property type="entry name" value="Hormone Receptor, Insulin-like Growth Factor Receptor 1, Chain A, domain 2"/>
    <property type="match status" value="5"/>
</dbReference>
<keyword evidence="10" id="KW-0808">Transferase</keyword>
<dbReference type="InterPro" id="IPR000742">
    <property type="entry name" value="EGF"/>
</dbReference>
<dbReference type="PANTHER" id="PTHR45756">
    <property type="entry name" value="PALMITOYLTRANSFERASE"/>
    <property type="match status" value="1"/>
</dbReference>
<evidence type="ECO:0000313" key="11">
    <source>
        <dbReference type="Proteomes" id="UP000078387"/>
    </source>
</evidence>
<evidence type="ECO:0000259" key="8">
    <source>
        <dbReference type="PROSITE" id="PS50011"/>
    </source>
</evidence>
<feature type="repeat" description="TNFR-Cys" evidence="4">
    <location>
        <begin position="555"/>
        <end position="601"/>
    </location>
</feature>
<dbReference type="SUPFAM" id="SSF56112">
    <property type="entry name" value="Protein kinase-like (PK-like)"/>
    <property type="match status" value="1"/>
</dbReference>
<feature type="chain" id="PRO_5008039902" evidence="7">
    <location>
        <begin position="20"/>
        <end position="1917"/>
    </location>
</feature>
<sequence>MLLVLVLILIVTSWGCAVGEYYYNFFRGCWDCSDESFCPGDDAFYQCNCHSCNKINGVCSSACFNGYVKDEIGRCQKCAPGYYKSSQWECSECASGYYCPGDGFQYKANCWNFNKKTGVCTSDCYPNYVKSTDGKCQECSNSYYMNQGNCLSCNCNSCNSTTGVCYSNCNIRKLTSNNGFCSYCPSGSYYDESIFGLSYRCPGCTQGSYCPGNDIKYSCNCRNCDSRNGRCTSNCYAGYEKESSTGRCIPCQEGYYSLGDGSQCTKCRCSVCDKKEGCYIGCDPGYGYDSNKKQCTICSVGSYSIGGKGSCLSCEGNSISSVEGSSSCKTCPKNQVANLQKTVCEYCVEGKYFSNGMCLSCPDGKIKVDRTTSNCNSCKSNEISNSDHTQCLECEAGKYKKGNSCVYCGLKTYSLKGAVSCIECDSSCLSCDSTNGNCLTCNKGSYLNTKTHRCEPCPAGTYSNTTTATSCEKCLEQEWSNSGSVTCSQCQANCQECNNTNGKCKNCPTGYGYNSKKGSCTMCKVGTYSTGNTSKCLSCNAGSFQPQMGQSKCESCSDGFYQNSQKSSSCKPCSSSCSTCSKSTGECQSCKKGYGLSDGVCRECPAGTHNPIKNTDACVSCEAGTYSNLPQQQTCIECPQLYWSNSNSISCTACDEGCSSCDKKNGKCLTCKPGYGININDGTCTACAYGSYSKGETSVCEICKNGTYANQIKQEACQKCSSTCSECDKSSGNCIHCKAGYQLENGICKTCQEMTYSLLNHDKCIPCNSSCKRCSSVTGECTSCPNGEKTVSGKCENCSTNGNCVLCSTNATEENKQCVQCSIGHYLKSNKCNICSELDSKCISCNPSAEECISCSGNNILNEEKTKCVPCKEGEVKISEIQCIPCSSKIEGCSSCIFNSISDIKCAACYAPYELSNEQTTCVNCLNQNMSYYDQDTKKCVKNSQGCLNQIGKTECISCSSDTYYLRNGVCSIFDSQCTQKSSKGCEECSNQVIPNNNQCSINIEQCKYGTSSTQGICYVCELNYQNNNGTCESTTGKCQYYQNEYCLLCNEGRSNGKQCISCKKGVDVCIYYHNKEIPIRCSDGYFLDSNNECIEKTTTITCQSINNSYCVQCGSHQYVNHGICKNNNEECEIEDKNGCLKCNDGVSINGECLSTSTLNCNKVNKNQCFECKEGNYRNINTCSPIDTLSGELKQCKTYNVISEKCLECTDEYLLYHNSKCEIKQELRQNKMKKEEGIDTCFERTSKGCLRCKSGYYLEDGECWECQGECWECSSKDYCTGCDPYSYPSNGKCIKMNDLVQRCDQMMSTYTGCVNCKEGYYKAEDGKNCNKCDKSCLSCMKNNTCIQCAEDYFRYGFEVSTLCLPQNQINNCLNKTKHGCENCEEGYYRTSMYQCKECGVNCTSCSSKNKCLSCITENVLGTNGNCLHYSFIPNCINSSNSRCSECSKGYILDDEETGCIEKKKNIGMTIGITIGTFIIVLIIVIIITIIITIFYLQHKKEKKKMDNICVFEMKRSNIKMNEFYGVICSNIDEINFNSNGDKIKVNQETRELVCIGNNGKNRIKVQFTTQDENDKYNIRTEPKIITLKKGEACEFEIFVTPFCTCTIENNITIVGLDIGTSKEIVAPMKIKFDTELTTLLDPDELIEEKKIGEGSFGIVYIGKFRGNKVAIKKMKEVAQNKTAIDEFEKEVSMLDKFRSEYIIHFYGAVVIPGKVCMVTEFAQYGSLQDMINKRKETLVSMKMKIKFMIDAAKGISYLHSNGILHRDIKPDNILVISLEENEQVNCKLTDFGSARNVNLMMTNMTFTKGIGSPKYMAPEILNKEHYKMPSDIYSLAITMYQTWSWKNPYDKDEGSRFKYPWKIAEFVTSGKRLERIPTIPEKLYKIIEECWKPNPEERMKINNLVEVLEQQYQNEMN</sequence>
<feature type="domain" description="TNFR-Cys" evidence="9">
    <location>
        <begin position="555"/>
        <end position="601"/>
    </location>
</feature>
<dbReference type="SMART" id="SM00261">
    <property type="entry name" value="FU"/>
    <property type="match status" value="17"/>
</dbReference>
<dbReference type="Gene3D" id="2.10.50.10">
    <property type="entry name" value="Tumor Necrosis Factor Receptor, subunit A, domain 2"/>
    <property type="match status" value="1"/>
</dbReference>
<feature type="disulfide bond" evidence="4">
    <location>
        <begin position="577"/>
        <end position="590"/>
    </location>
</feature>
<gene>
    <name evidence="10" type="ORF">CL6EHI_050650</name>
</gene>
<dbReference type="InterPro" id="IPR000719">
    <property type="entry name" value="Prot_kinase_dom"/>
</dbReference>
<dbReference type="Gene3D" id="3.30.200.20">
    <property type="entry name" value="Phosphorylase Kinase, domain 1"/>
    <property type="match status" value="1"/>
</dbReference>
<keyword evidence="6" id="KW-0812">Transmembrane</keyword>
<dbReference type="CDD" id="cd13999">
    <property type="entry name" value="STKc_MAP3K-like"/>
    <property type="match status" value="1"/>
</dbReference>
<evidence type="ECO:0000256" key="2">
    <source>
        <dbReference type="ARBA" id="ARBA00022741"/>
    </source>
</evidence>
<dbReference type="InterPro" id="IPR009030">
    <property type="entry name" value="Growth_fac_rcpt_cys_sf"/>
</dbReference>
<evidence type="ECO:0000256" key="6">
    <source>
        <dbReference type="SAM" id="Phobius"/>
    </source>
</evidence>
<keyword evidence="7" id="KW-0732">Signal</keyword>
<organism evidence="10 11">
    <name type="scientific">Entamoeba histolytica</name>
    <dbReference type="NCBI Taxonomy" id="5759"/>
    <lineage>
        <taxon>Eukaryota</taxon>
        <taxon>Amoebozoa</taxon>
        <taxon>Evosea</taxon>
        <taxon>Archamoebae</taxon>
        <taxon>Mastigamoebida</taxon>
        <taxon>Entamoebidae</taxon>
        <taxon>Entamoeba</taxon>
    </lineage>
</organism>
<proteinExistence type="predicted"/>
<comment type="caution">
    <text evidence="4">Lacks conserved residue(s) required for the propagation of feature annotation.</text>
</comment>
<dbReference type="PROSITE" id="PS00107">
    <property type="entry name" value="PROTEIN_KINASE_ATP"/>
    <property type="match status" value="1"/>
</dbReference>
<feature type="binding site" evidence="5">
    <location>
        <position position="1673"/>
    </location>
    <ligand>
        <name>ATP</name>
        <dbReference type="ChEBI" id="CHEBI:30616"/>
    </ligand>
</feature>
<dbReference type="PROSITE" id="PS50050">
    <property type="entry name" value="TNFR_NGFR_2"/>
    <property type="match status" value="1"/>
</dbReference>
<dbReference type="PROSITE" id="PS50011">
    <property type="entry name" value="PROTEIN_KINASE_DOM"/>
    <property type="match status" value="1"/>
</dbReference>
<name>A0A175JEU4_ENTHI</name>
<dbReference type="VEuPathDB" id="AmoebaDB:EHI5A_029290"/>
<dbReference type="InterPro" id="IPR006212">
    <property type="entry name" value="Furin_repeat"/>
</dbReference>
<keyword evidence="1" id="KW-0723">Serine/threonine-protein kinase</keyword>
<accession>A0A175JEU4</accession>
<dbReference type="VEuPathDB" id="AmoebaDB:EHI_050650"/>
<evidence type="ECO:0000313" key="10">
    <source>
        <dbReference type="EMBL" id="GAT91994.1"/>
    </source>
</evidence>
<keyword evidence="3 5" id="KW-0067">ATP-binding</keyword>
<keyword evidence="4" id="KW-1015">Disulfide bond</keyword>
<dbReference type="SMART" id="SM00220">
    <property type="entry name" value="S_TKc"/>
    <property type="match status" value="1"/>
</dbReference>
<dbReference type="Gene3D" id="1.10.510.10">
    <property type="entry name" value="Transferase(Phosphotransferase) domain 1"/>
    <property type="match status" value="1"/>
</dbReference>
<dbReference type="eggNOG" id="KOG0192">
    <property type="taxonomic scope" value="Eukaryota"/>
</dbReference>
<evidence type="ECO:0000259" key="9">
    <source>
        <dbReference type="PROSITE" id="PS50050"/>
    </source>
</evidence>
<protein>
    <submittedName>
        <fullName evidence="10">Protein kinase putative</fullName>
    </submittedName>
</protein>
<dbReference type="VEuPathDB" id="AmoebaDB:EHI8A_064270"/>
<dbReference type="SMART" id="SM00181">
    <property type="entry name" value="EGF"/>
    <property type="match status" value="11"/>
</dbReference>